<feature type="transmembrane region" description="Helical" evidence="3">
    <location>
        <begin position="388"/>
        <end position="407"/>
    </location>
</feature>
<evidence type="ECO:0000313" key="5">
    <source>
        <dbReference type="Proteomes" id="UP000014155"/>
    </source>
</evidence>
<dbReference type="PANTHER" id="PTHR22550:SF5">
    <property type="entry name" value="LEUCINE ZIPPER PROTEIN 4"/>
    <property type="match status" value="1"/>
</dbReference>
<dbReference type="Proteomes" id="UP000014155">
    <property type="component" value="Unassembled WGS sequence"/>
</dbReference>
<comment type="similarity">
    <text evidence="1">Belongs to the GerABKA family.</text>
</comment>
<feature type="transmembrane region" description="Helical" evidence="3">
    <location>
        <begin position="419"/>
        <end position="442"/>
    </location>
</feature>
<dbReference type="PANTHER" id="PTHR22550">
    <property type="entry name" value="SPORE GERMINATION PROTEIN"/>
    <property type="match status" value="1"/>
</dbReference>
<accession>S0FK90</accession>
<reference evidence="4 5" key="1">
    <citation type="journal article" date="2013" name="Genome Announc.">
        <title>Draft Genome Sequence of the Cellulolytic, Mesophilic, Anaerobic Bacterium Clostridium termitidis Strain CT1112 (DSM 5398).</title>
        <authorList>
            <person name="Lal S."/>
            <person name="Ramachandran U."/>
            <person name="Zhang X."/>
            <person name="Munir R."/>
            <person name="Sparling R."/>
            <person name="Levin D.B."/>
        </authorList>
    </citation>
    <scope>NUCLEOTIDE SEQUENCE [LARGE SCALE GENOMIC DNA]</scope>
    <source>
        <strain evidence="4 5">CT1112</strain>
    </source>
</reference>
<gene>
    <name evidence="4" type="ORF">CTER_4540</name>
</gene>
<dbReference type="PIRSF" id="PIRSF005690">
    <property type="entry name" value="GerBA"/>
    <property type="match status" value="1"/>
</dbReference>
<proteinExistence type="inferred from homology"/>
<evidence type="ECO:0000313" key="4">
    <source>
        <dbReference type="EMBL" id="EMS69589.1"/>
    </source>
</evidence>
<dbReference type="InterPro" id="IPR004995">
    <property type="entry name" value="Spore_Ger"/>
</dbReference>
<evidence type="ECO:0000256" key="1">
    <source>
        <dbReference type="ARBA" id="ARBA00005278"/>
    </source>
</evidence>
<organism evidence="4 5">
    <name type="scientific">Ruminiclostridium cellobioparum subsp. termitidis CT1112</name>
    <dbReference type="NCBI Taxonomy" id="1195236"/>
    <lineage>
        <taxon>Bacteria</taxon>
        <taxon>Bacillati</taxon>
        <taxon>Bacillota</taxon>
        <taxon>Clostridia</taxon>
        <taxon>Eubacteriales</taxon>
        <taxon>Oscillospiraceae</taxon>
        <taxon>Ruminiclostridium</taxon>
    </lineage>
</organism>
<feature type="transmembrane region" description="Helical" evidence="3">
    <location>
        <begin position="338"/>
        <end position="357"/>
    </location>
</feature>
<keyword evidence="3" id="KW-1133">Transmembrane helix</keyword>
<dbReference type="STRING" id="1195236.CTER_4540"/>
<name>S0FK90_RUMCE</name>
<evidence type="ECO:0000256" key="2">
    <source>
        <dbReference type="ARBA" id="ARBA00023136"/>
    </source>
</evidence>
<dbReference type="InterPro" id="IPR050768">
    <property type="entry name" value="UPF0353/GerABKA_families"/>
</dbReference>
<dbReference type="Pfam" id="PF03323">
    <property type="entry name" value="GerA"/>
    <property type="match status" value="1"/>
</dbReference>
<dbReference type="GO" id="GO:0016020">
    <property type="term" value="C:membrane"/>
    <property type="evidence" value="ECO:0007669"/>
    <property type="project" value="InterPro"/>
</dbReference>
<dbReference type="EMBL" id="AORV01000065">
    <property type="protein sequence ID" value="EMS69589.1"/>
    <property type="molecule type" value="Genomic_DNA"/>
</dbReference>
<dbReference type="AlphaFoldDB" id="S0FK90"/>
<protein>
    <submittedName>
        <fullName evidence="4">GerA spore germination protein</fullName>
    </submittedName>
</protein>
<keyword evidence="3" id="KW-0812">Transmembrane</keyword>
<evidence type="ECO:0000256" key="3">
    <source>
        <dbReference type="SAM" id="Phobius"/>
    </source>
</evidence>
<dbReference type="eggNOG" id="COG0697">
    <property type="taxonomic scope" value="Bacteria"/>
</dbReference>
<keyword evidence="5" id="KW-1185">Reference proteome</keyword>
<dbReference type="PATRIC" id="fig|1195236.3.peg.4724"/>
<feature type="transmembrane region" description="Helical" evidence="3">
    <location>
        <begin position="364"/>
        <end position="382"/>
    </location>
</feature>
<comment type="caution">
    <text evidence="4">The sequence shown here is derived from an EMBL/GenBank/DDBJ whole genome shotgun (WGS) entry which is preliminary data.</text>
</comment>
<dbReference type="GO" id="GO:0009847">
    <property type="term" value="P:spore germination"/>
    <property type="evidence" value="ECO:0007669"/>
    <property type="project" value="InterPro"/>
</dbReference>
<feature type="transmembrane region" description="Helical" evidence="3">
    <location>
        <begin position="296"/>
        <end position="318"/>
    </location>
</feature>
<sequence>MTYPDDQSGAGNINSSLSKNIELFMNIFRDEDTFIVRNIESQYNKSIKCSVLFMEEMVDTSIINDNILRPVLQNDSLKSSGDTIAQLQNMVINAGHIHKSPDISILTHSILKGNTVLLLEGSSEALIIGSIGVKGRAIEEPEAEKVVRGPREGFTEQIMTNLSLLRKRLETTDLKFRFMTVGVKSRTRICLCYMNSIVNPKILKELEDRINSIKIDSILASGYISDLIKDAPLSPFRTVGSTERPDIVVGKILEGRIAVIVDGTPVALTVPYLFLEYFQANEDYYINFYFSSVSRILRILGFILTVCVPAVYVALMTFHQEMIPTPLLISISAARQGVPFPTIVETLLLLMVFEILIETGTRMPTNIGQALSIVGALVLGQASVEAKIVSAPIVIVVAISGITSLMIPKMQGPALILRVVFLALSAFMGFYGLIFGITGAILHLCEIRSFGVPYLLYLTSMEPKDLKDTLIRAPLWYMNYRPKLLSQNNKLRQSKGKEKK</sequence>
<keyword evidence="2 3" id="KW-0472">Membrane</keyword>